<keyword evidence="2" id="KW-1185">Reference proteome</keyword>
<gene>
    <name evidence="1" type="ORF">CYNAS_LOCUS2434</name>
</gene>
<evidence type="ECO:0000313" key="2">
    <source>
        <dbReference type="Proteomes" id="UP001176961"/>
    </source>
</evidence>
<proteinExistence type="predicted"/>
<dbReference type="AlphaFoldDB" id="A0AA36GIS7"/>
<sequence>MKIDNVTSERLEALLMKSFLNFSIDRPSWRRQTSKQKYREFEKIYGPKILKYRPLPILPAGFAVLPFGCIWDKYEVNCIFVTKDFFRFIVLISESVEPMQLQELIPFLKKPELLDLSLFIR</sequence>
<comment type="caution">
    <text evidence="1">The sequence shown here is derived from an EMBL/GenBank/DDBJ whole genome shotgun (WGS) entry which is preliminary data.</text>
</comment>
<dbReference type="EMBL" id="CATQJL010000001">
    <property type="protein sequence ID" value="CAJ0590451.1"/>
    <property type="molecule type" value="Genomic_DNA"/>
</dbReference>
<dbReference type="Proteomes" id="UP001176961">
    <property type="component" value="Unassembled WGS sequence"/>
</dbReference>
<organism evidence="1 2">
    <name type="scientific">Cylicocyclus nassatus</name>
    <name type="common">Nematode worm</name>
    <dbReference type="NCBI Taxonomy" id="53992"/>
    <lineage>
        <taxon>Eukaryota</taxon>
        <taxon>Metazoa</taxon>
        <taxon>Ecdysozoa</taxon>
        <taxon>Nematoda</taxon>
        <taxon>Chromadorea</taxon>
        <taxon>Rhabditida</taxon>
        <taxon>Rhabditina</taxon>
        <taxon>Rhabditomorpha</taxon>
        <taxon>Strongyloidea</taxon>
        <taxon>Strongylidae</taxon>
        <taxon>Cylicocyclus</taxon>
    </lineage>
</organism>
<reference evidence="1" key="1">
    <citation type="submission" date="2023-07" db="EMBL/GenBank/DDBJ databases">
        <authorList>
            <consortium name="CYATHOMIX"/>
        </authorList>
    </citation>
    <scope>NUCLEOTIDE SEQUENCE</scope>
    <source>
        <strain evidence="1">N/A</strain>
    </source>
</reference>
<evidence type="ECO:0000313" key="1">
    <source>
        <dbReference type="EMBL" id="CAJ0590451.1"/>
    </source>
</evidence>
<protein>
    <submittedName>
        <fullName evidence="1">Uncharacterized protein</fullName>
    </submittedName>
</protein>
<accession>A0AA36GIS7</accession>
<name>A0AA36GIS7_CYLNA</name>